<feature type="transmembrane region" description="Helical" evidence="1">
    <location>
        <begin position="30"/>
        <end position="49"/>
    </location>
</feature>
<keyword evidence="1" id="KW-1133">Transmembrane helix</keyword>
<reference evidence="3" key="1">
    <citation type="submission" date="2017-01" db="EMBL/GenBank/DDBJ databases">
        <authorList>
            <person name="Varghese N."/>
            <person name="Submissions S."/>
        </authorList>
    </citation>
    <scope>NUCLEOTIDE SEQUENCE [LARGE SCALE GENOMIC DNA]</scope>
    <source>
        <strain evidence="3">UM1</strain>
    </source>
</reference>
<dbReference type="RefSeq" id="WP_165688597.1">
    <property type="nucleotide sequence ID" value="NZ_FTLW01000005.1"/>
</dbReference>
<feature type="transmembrane region" description="Helical" evidence="1">
    <location>
        <begin position="6"/>
        <end position="25"/>
    </location>
</feature>
<dbReference type="AlphaFoldDB" id="A0A1N6XF07"/>
<keyword evidence="3" id="KW-1185">Reference proteome</keyword>
<dbReference type="EMBL" id="FTLW01000005">
    <property type="protein sequence ID" value="SIR00934.1"/>
    <property type="molecule type" value="Genomic_DNA"/>
</dbReference>
<evidence type="ECO:0000313" key="3">
    <source>
        <dbReference type="Proteomes" id="UP000241788"/>
    </source>
</evidence>
<organism evidence="2 3">
    <name type="scientific">Solilutibacter tolerans</name>
    <dbReference type="NCBI Taxonomy" id="1604334"/>
    <lineage>
        <taxon>Bacteria</taxon>
        <taxon>Pseudomonadati</taxon>
        <taxon>Pseudomonadota</taxon>
        <taxon>Gammaproteobacteria</taxon>
        <taxon>Lysobacterales</taxon>
        <taxon>Lysobacteraceae</taxon>
        <taxon>Solilutibacter</taxon>
    </lineage>
</organism>
<keyword evidence="1" id="KW-0472">Membrane</keyword>
<proteinExistence type="predicted"/>
<sequence length="52" mass="6156">MNDWWWLIVMVLIGWAAIKVVGFVFKLTLWVVLAGVAYYFFSQVFGWPWPFG</sequence>
<accession>A0A1N6XF07</accession>
<keyword evidence="1" id="KW-0812">Transmembrane</keyword>
<evidence type="ECO:0000256" key="1">
    <source>
        <dbReference type="SAM" id="Phobius"/>
    </source>
</evidence>
<dbReference type="STRING" id="1604334.SAMN05421546_2219"/>
<gene>
    <name evidence="2" type="ORF">SAMN05421546_2219</name>
</gene>
<dbReference type="Proteomes" id="UP000241788">
    <property type="component" value="Unassembled WGS sequence"/>
</dbReference>
<evidence type="ECO:0000313" key="2">
    <source>
        <dbReference type="EMBL" id="SIR00934.1"/>
    </source>
</evidence>
<protein>
    <submittedName>
        <fullName evidence="2">Uncharacterized protein</fullName>
    </submittedName>
</protein>
<name>A0A1N6XF07_9GAMM</name>